<protein>
    <submittedName>
        <fullName evidence="1">Uncharacterized protein</fullName>
    </submittedName>
</protein>
<dbReference type="OrthoDB" id="5870015at2759"/>
<reference evidence="1 2" key="1">
    <citation type="submission" date="2015-09" db="EMBL/GenBank/DDBJ databases">
        <title>Draft genome of the parasitic nematode Teladorsagia circumcincta isolate WARC Sus (inbred).</title>
        <authorList>
            <person name="Mitreva M."/>
        </authorList>
    </citation>
    <scope>NUCLEOTIDE SEQUENCE [LARGE SCALE GENOMIC DNA]</scope>
    <source>
        <strain evidence="1 2">S</strain>
    </source>
</reference>
<sequence>MYVPLFREKRDFDDFSARLDAMSGGNQGIVKEDEEIDPVYLNVVRGKIAEANESVRRMETCQLPDFDNAIKEEPPSGSAYSEDVFTFPYAVVKFEEEEEEEVLNVADPFEEV</sequence>
<proteinExistence type="predicted"/>
<organism evidence="1 2">
    <name type="scientific">Teladorsagia circumcincta</name>
    <name type="common">Brown stomach worm</name>
    <name type="synonym">Ostertagia circumcincta</name>
    <dbReference type="NCBI Taxonomy" id="45464"/>
    <lineage>
        <taxon>Eukaryota</taxon>
        <taxon>Metazoa</taxon>
        <taxon>Ecdysozoa</taxon>
        <taxon>Nematoda</taxon>
        <taxon>Chromadorea</taxon>
        <taxon>Rhabditida</taxon>
        <taxon>Rhabditina</taxon>
        <taxon>Rhabditomorpha</taxon>
        <taxon>Strongyloidea</taxon>
        <taxon>Trichostrongylidae</taxon>
        <taxon>Teladorsagia</taxon>
    </lineage>
</organism>
<keyword evidence="2" id="KW-1185">Reference proteome</keyword>
<dbReference type="EMBL" id="KZ346873">
    <property type="protein sequence ID" value="PIO68895.1"/>
    <property type="molecule type" value="Genomic_DNA"/>
</dbReference>
<dbReference type="AlphaFoldDB" id="A0A2G9UF49"/>
<gene>
    <name evidence="1" type="ORF">TELCIR_09302</name>
</gene>
<evidence type="ECO:0000313" key="2">
    <source>
        <dbReference type="Proteomes" id="UP000230423"/>
    </source>
</evidence>
<name>A0A2G9UF49_TELCI</name>
<accession>A0A2G9UF49</accession>
<evidence type="ECO:0000313" key="1">
    <source>
        <dbReference type="EMBL" id="PIO68895.1"/>
    </source>
</evidence>
<dbReference type="Proteomes" id="UP000230423">
    <property type="component" value="Unassembled WGS sequence"/>
</dbReference>